<protein>
    <recommendedName>
        <fullName evidence="3">Glutamate synthase domain-containing protein</fullName>
    </recommendedName>
</protein>
<dbReference type="CDD" id="cd02808">
    <property type="entry name" value="GltS_FMN"/>
    <property type="match status" value="1"/>
</dbReference>
<feature type="domain" description="Glutamate synthase" evidence="3">
    <location>
        <begin position="166"/>
        <end position="484"/>
    </location>
</feature>
<sequence length="539" mass="59096">MPHIVRLYWIIALILMPLSLLWLLFNIGPGFSFSSLTASPLPLAVFLVLLSWTLLGGYEVLFSNSNLRRNYPVLANIRYMLEYIRPEIRQYFIANNVEEKPFSRERRNLIYRRAKDADDTLPFGTEQNILEEGYRSLAHSIKVVQVKEEYKRVTFGGPYCSNPYSASRLNISAMSFGALSSAAIAALNKGAAKGGFAQNTGEGGLSEYHLTNGGDIIWQIGTGYFGCRNKDGTFNDDAFAERANLDIVKMIEIKISQGAKPSHGGVLPGVKVTQEIADIRLVEAGKAVLSPPTHPEFDTPRGLLDFVTRLRKLGDGKPVGFKLCLGKKTEFLAIIKAILETDILPDFITIDGAEGGTGAAPVEFSNRLGTPCLESTYYINQILIGAGLRQHIGLISAGKTATGFDMLEKIILGADAVNAARSMMMALGCVQAKTCNTNNCPTGVATQNPLRARAIDVAEKSERVRNFHRATVHSFLELCGAIGFDNPSDLSPTDLFSRSEEGTKNFDQIYAPLNAGQLLSDSIPNSYREDWMKARSDSF</sequence>
<feature type="transmembrane region" description="Helical" evidence="2">
    <location>
        <begin position="40"/>
        <end position="61"/>
    </location>
</feature>
<dbReference type="InterPro" id="IPR002932">
    <property type="entry name" value="Glu_synthdom"/>
</dbReference>
<accession>A0A381NPH1</accession>
<dbReference type="InterPro" id="IPR013785">
    <property type="entry name" value="Aldolase_TIM"/>
</dbReference>
<dbReference type="AlphaFoldDB" id="A0A381NPH1"/>
<organism evidence="4">
    <name type="scientific">marine metagenome</name>
    <dbReference type="NCBI Taxonomy" id="408172"/>
    <lineage>
        <taxon>unclassified sequences</taxon>
        <taxon>metagenomes</taxon>
        <taxon>ecological metagenomes</taxon>
    </lineage>
</organism>
<feature type="transmembrane region" description="Helical" evidence="2">
    <location>
        <begin position="7"/>
        <end position="28"/>
    </location>
</feature>
<dbReference type="Pfam" id="PF01645">
    <property type="entry name" value="Glu_synthase"/>
    <property type="match status" value="1"/>
</dbReference>
<keyword evidence="2" id="KW-1133">Transmembrane helix</keyword>
<evidence type="ECO:0000313" key="4">
    <source>
        <dbReference type="EMBL" id="SUZ55423.1"/>
    </source>
</evidence>
<evidence type="ECO:0000256" key="2">
    <source>
        <dbReference type="SAM" id="Phobius"/>
    </source>
</evidence>
<evidence type="ECO:0000259" key="3">
    <source>
        <dbReference type="Pfam" id="PF01645"/>
    </source>
</evidence>
<comment type="similarity">
    <text evidence="1">Belongs to the glutamate synthase family.</text>
</comment>
<dbReference type="InterPro" id="IPR024188">
    <property type="entry name" value="GltB"/>
</dbReference>
<dbReference type="PANTHER" id="PTHR43819">
    <property type="entry name" value="ARCHAEAL-TYPE GLUTAMATE SYNTHASE [NADPH]"/>
    <property type="match status" value="1"/>
</dbReference>
<dbReference type="GO" id="GO:0015930">
    <property type="term" value="F:glutamate synthase activity"/>
    <property type="evidence" value="ECO:0007669"/>
    <property type="project" value="InterPro"/>
</dbReference>
<dbReference type="Gene3D" id="3.20.20.70">
    <property type="entry name" value="Aldolase class I"/>
    <property type="match status" value="1"/>
</dbReference>
<keyword evidence="2" id="KW-0472">Membrane</keyword>
<evidence type="ECO:0000256" key="1">
    <source>
        <dbReference type="ARBA" id="ARBA00009716"/>
    </source>
</evidence>
<gene>
    <name evidence="4" type="ORF">METZ01_LOCUS8277</name>
</gene>
<keyword evidence="2" id="KW-0812">Transmembrane</keyword>
<name>A0A381NPH1_9ZZZZ</name>
<proteinExistence type="inferred from homology"/>
<dbReference type="PIRSF" id="PIRSF006429">
    <property type="entry name" value="GOGAT_lg_2"/>
    <property type="match status" value="1"/>
</dbReference>
<reference evidence="4" key="1">
    <citation type="submission" date="2018-05" db="EMBL/GenBank/DDBJ databases">
        <authorList>
            <person name="Lanie J.A."/>
            <person name="Ng W.-L."/>
            <person name="Kazmierczak K.M."/>
            <person name="Andrzejewski T.M."/>
            <person name="Davidsen T.M."/>
            <person name="Wayne K.J."/>
            <person name="Tettelin H."/>
            <person name="Glass J.I."/>
            <person name="Rusch D."/>
            <person name="Podicherti R."/>
            <person name="Tsui H.-C.T."/>
            <person name="Winkler M.E."/>
        </authorList>
    </citation>
    <scope>NUCLEOTIDE SEQUENCE</scope>
</reference>
<dbReference type="PANTHER" id="PTHR43819:SF1">
    <property type="entry name" value="ARCHAEAL-TYPE GLUTAMATE SYNTHASE [NADPH]"/>
    <property type="match status" value="1"/>
</dbReference>
<dbReference type="GO" id="GO:0006537">
    <property type="term" value="P:glutamate biosynthetic process"/>
    <property type="evidence" value="ECO:0007669"/>
    <property type="project" value="InterPro"/>
</dbReference>
<dbReference type="EMBL" id="UINC01000444">
    <property type="protein sequence ID" value="SUZ55423.1"/>
    <property type="molecule type" value="Genomic_DNA"/>
</dbReference>
<dbReference type="SUPFAM" id="SSF51395">
    <property type="entry name" value="FMN-linked oxidoreductases"/>
    <property type="match status" value="1"/>
</dbReference>